<evidence type="ECO:0000256" key="1">
    <source>
        <dbReference type="ARBA" id="ARBA00004496"/>
    </source>
</evidence>
<dbReference type="InterPro" id="IPR039315">
    <property type="entry name" value="CheW"/>
</dbReference>
<proteinExistence type="predicted"/>
<dbReference type="RefSeq" id="WP_188568301.1">
    <property type="nucleotide sequence ID" value="NZ_BMED01000005.1"/>
</dbReference>
<evidence type="ECO:0000256" key="2">
    <source>
        <dbReference type="ARBA" id="ARBA00021483"/>
    </source>
</evidence>
<evidence type="ECO:0000313" key="6">
    <source>
        <dbReference type="EMBL" id="GGC92174.1"/>
    </source>
</evidence>
<dbReference type="GO" id="GO:0006935">
    <property type="term" value="P:chemotaxis"/>
    <property type="evidence" value="ECO:0007669"/>
    <property type="project" value="UniProtKB-KW"/>
</dbReference>
<keyword evidence="4" id="KW-0145">Chemotaxis</keyword>
<dbReference type="PANTHER" id="PTHR22617:SF45">
    <property type="entry name" value="CHEMOTAXIS PROTEIN CHEW"/>
    <property type="match status" value="1"/>
</dbReference>
<protein>
    <recommendedName>
        <fullName evidence="2">Chemotaxis protein CheW</fullName>
    </recommendedName>
</protein>
<comment type="subcellular location">
    <subcellularLocation>
        <location evidence="1">Cytoplasm</location>
    </subcellularLocation>
</comment>
<dbReference type="SUPFAM" id="SSF50341">
    <property type="entry name" value="CheW-like"/>
    <property type="match status" value="1"/>
</dbReference>
<name>A0A916UWP6_9BURK</name>
<evidence type="ECO:0000256" key="4">
    <source>
        <dbReference type="ARBA" id="ARBA00022500"/>
    </source>
</evidence>
<evidence type="ECO:0000256" key="3">
    <source>
        <dbReference type="ARBA" id="ARBA00022490"/>
    </source>
</evidence>
<reference evidence="6" key="2">
    <citation type="submission" date="2020-09" db="EMBL/GenBank/DDBJ databases">
        <authorList>
            <person name="Sun Q."/>
            <person name="Zhou Y."/>
        </authorList>
    </citation>
    <scope>NUCLEOTIDE SEQUENCE</scope>
    <source>
        <strain evidence="6">CGMCC 1.10998</strain>
    </source>
</reference>
<comment type="caution">
    <text evidence="6">The sequence shown here is derived from an EMBL/GenBank/DDBJ whole genome shotgun (WGS) entry which is preliminary data.</text>
</comment>
<accession>A0A916UWP6</accession>
<dbReference type="Pfam" id="PF01584">
    <property type="entry name" value="CheW"/>
    <property type="match status" value="1"/>
</dbReference>
<evidence type="ECO:0000313" key="7">
    <source>
        <dbReference type="Proteomes" id="UP000637423"/>
    </source>
</evidence>
<evidence type="ECO:0000259" key="5">
    <source>
        <dbReference type="PROSITE" id="PS50851"/>
    </source>
</evidence>
<dbReference type="AlphaFoldDB" id="A0A916UWP6"/>
<dbReference type="FunFam" id="2.40.50.180:FF:000002">
    <property type="entry name" value="Chemotaxis protein CheW"/>
    <property type="match status" value="1"/>
</dbReference>
<dbReference type="EMBL" id="BMED01000005">
    <property type="protein sequence ID" value="GGC92174.1"/>
    <property type="molecule type" value="Genomic_DNA"/>
</dbReference>
<reference evidence="6" key="1">
    <citation type="journal article" date="2014" name="Int. J. Syst. Evol. Microbiol.">
        <title>Complete genome sequence of Corynebacterium casei LMG S-19264T (=DSM 44701T), isolated from a smear-ripened cheese.</title>
        <authorList>
            <consortium name="US DOE Joint Genome Institute (JGI-PGF)"/>
            <person name="Walter F."/>
            <person name="Albersmeier A."/>
            <person name="Kalinowski J."/>
            <person name="Ruckert C."/>
        </authorList>
    </citation>
    <scope>NUCLEOTIDE SEQUENCE</scope>
    <source>
        <strain evidence="6">CGMCC 1.10998</strain>
    </source>
</reference>
<dbReference type="GO" id="GO:0005829">
    <property type="term" value="C:cytosol"/>
    <property type="evidence" value="ECO:0007669"/>
    <property type="project" value="TreeGrafter"/>
</dbReference>
<dbReference type="SMART" id="SM00260">
    <property type="entry name" value="CheW"/>
    <property type="match status" value="1"/>
</dbReference>
<gene>
    <name evidence="6" type="primary">cheW-2</name>
    <name evidence="6" type="ORF">GCM10011396_44310</name>
</gene>
<dbReference type="GO" id="GO:0007165">
    <property type="term" value="P:signal transduction"/>
    <property type="evidence" value="ECO:0007669"/>
    <property type="project" value="InterPro"/>
</dbReference>
<dbReference type="Proteomes" id="UP000637423">
    <property type="component" value="Unassembled WGS sequence"/>
</dbReference>
<dbReference type="Gene3D" id="2.40.50.180">
    <property type="entry name" value="CheA-289, Domain 4"/>
    <property type="match status" value="1"/>
</dbReference>
<dbReference type="CDD" id="cd00732">
    <property type="entry name" value="CheW"/>
    <property type="match status" value="1"/>
</dbReference>
<keyword evidence="7" id="KW-1185">Reference proteome</keyword>
<sequence>MTQNAQGSGVAGGESSGLDVTGQEFLAFTLGREEYGIDILKVQEIRGYEAVTRIANAPDFLKGVINLRGIIVPVVDMRIKFNLGEPTYDQFTVVIILNIGGRIVGMVVDSVSDVTTLLPSQVRAAPEMGTTFSTDFLIGLGTLEERMLILVDIDKLMSSPEMGLAEQLAA</sequence>
<dbReference type="PANTHER" id="PTHR22617">
    <property type="entry name" value="CHEMOTAXIS SENSOR HISTIDINE KINASE-RELATED"/>
    <property type="match status" value="1"/>
</dbReference>
<keyword evidence="3" id="KW-0963">Cytoplasm</keyword>
<dbReference type="InterPro" id="IPR002545">
    <property type="entry name" value="CheW-lke_dom"/>
</dbReference>
<dbReference type="Gene3D" id="2.30.30.40">
    <property type="entry name" value="SH3 Domains"/>
    <property type="match status" value="1"/>
</dbReference>
<dbReference type="InterPro" id="IPR036061">
    <property type="entry name" value="CheW-like_dom_sf"/>
</dbReference>
<feature type="domain" description="CheW-like" evidence="5">
    <location>
        <begin position="22"/>
        <end position="162"/>
    </location>
</feature>
<organism evidence="6 7">
    <name type="scientific">Undibacterium terreum</name>
    <dbReference type="NCBI Taxonomy" id="1224302"/>
    <lineage>
        <taxon>Bacteria</taxon>
        <taxon>Pseudomonadati</taxon>
        <taxon>Pseudomonadota</taxon>
        <taxon>Betaproteobacteria</taxon>
        <taxon>Burkholderiales</taxon>
        <taxon>Oxalobacteraceae</taxon>
        <taxon>Undibacterium</taxon>
    </lineage>
</organism>
<dbReference type="PROSITE" id="PS50851">
    <property type="entry name" value="CHEW"/>
    <property type="match status" value="1"/>
</dbReference>